<protein>
    <submittedName>
        <fullName evidence="1">Uncharacterized protein</fullName>
    </submittedName>
</protein>
<reference evidence="1" key="1">
    <citation type="submission" date="2021-02" db="EMBL/GenBank/DDBJ databases">
        <authorList>
            <person name="Nowell W R."/>
        </authorList>
    </citation>
    <scope>NUCLEOTIDE SEQUENCE</scope>
</reference>
<organism evidence="1 2">
    <name type="scientific">Adineta steineri</name>
    <dbReference type="NCBI Taxonomy" id="433720"/>
    <lineage>
        <taxon>Eukaryota</taxon>
        <taxon>Metazoa</taxon>
        <taxon>Spiralia</taxon>
        <taxon>Gnathifera</taxon>
        <taxon>Rotifera</taxon>
        <taxon>Eurotatoria</taxon>
        <taxon>Bdelloidea</taxon>
        <taxon>Adinetida</taxon>
        <taxon>Adinetidae</taxon>
        <taxon>Adineta</taxon>
    </lineage>
</organism>
<evidence type="ECO:0000313" key="2">
    <source>
        <dbReference type="Proteomes" id="UP000663881"/>
    </source>
</evidence>
<dbReference type="InterPro" id="IPR035940">
    <property type="entry name" value="CAP_sf"/>
</dbReference>
<dbReference type="EMBL" id="CAJOAY010034958">
    <property type="protein sequence ID" value="CAF4448315.1"/>
    <property type="molecule type" value="Genomic_DNA"/>
</dbReference>
<evidence type="ECO:0000313" key="1">
    <source>
        <dbReference type="EMBL" id="CAF4448315.1"/>
    </source>
</evidence>
<dbReference type="AlphaFoldDB" id="A0A820S6R4"/>
<name>A0A820S6R4_9BILA</name>
<accession>A0A820S6R4</accession>
<dbReference type="Proteomes" id="UP000663881">
    <property type="component" value="Unassembled WGS sequence"/>
</dbReference>
<comment type="caution">
    <text evidence="1">The sequence shown here is derived from an EMBL/GenBank/DDBJ whole genome shotgun (WGS) entry which is preliminary data.</text>
</comment>
<gene>
    <name evidence="1" type="ORF">OKA104_LOCUS54018</name>
</gene>
<dbReference type="Gene3D" id="3.40.33.10">
    <property type="entry name" value="CAP"/>
    <property type="match status" value="1"/>
</dbReference>
<proteinExistence type="predicted"/>
<dbReference type="SUPFAM" id="SSF55797">
    <property type="entry name" value="PR-1-like"/>
    <property type="match status" value="1"/>
</dbReference>
<sequence>MVKNTAVLIGCGLAICPKSKVDPNHNWSHYVCNYVTGQLGDYKPYTPADSSELNNKRLYGLILFL</sequence>